<name>A5GDH6_GEOUR</name>
<evidence type="ECO:0000259" key="10">
    <source>
        <dbReference type="PROSITE" id="PS50893"/>
    </source>
</evidence>
<keyword evidence="13" id="KW-1185">Reference proteome</keyword>
<dbReference type="InterPro" id="IPR003593">
    <property type="entry name" value="AAA+_ATPase"/>
</dbReference>
<feature type="transmembrane region" description="Helical" evidence="9">
    <location>
        <begin position="146"/>
        <end position="169"/>
    </location>
</feature>
<keyword evidence="5" id="KW-0547">Nucleotide-binding</keyword>
<evidence type="ECO:0000256" key="6">
    <source>
        <dbReference type="ARBA" id="ARBA00022840"/>
    </source>
</evidence>
<evidence type="ECO:0000313" key="13">
    <source>
        <dbReference type="Proteomes" id="UP000006695"/>
    </source>
</evidence>
<keyword evidence="6" id="KW-0067">ATP-binding</keyword>
<dbReference type="PANTHER" id="PTHR24221">
    <property type="entry name" value="ATP-BINDING CASSETTE SUB-FAMILY B"/>
    <property type="match status" value="1"/>
</dbReference>
<comment type="subcellular location">
    <subcellularLocation>
        <location evidence="1">Cell membrane</location>
        <topology evidence="1">Multi-pass membrane protein</topology>
    </subcellularLocation>
</comment>
<dbReference type="PROSITE" id="PS50929">
    <property type="entry name" value="ABC_TM1F"/>
    <property type="match status" value="1"/>
</dbReference>
<keyword evidence="7 9" id="KW-1133">Transmembrane helix</keyword>
<dbReference type="CDD" id="cd18544">
    <property type="entry name" value="ABC_6TM_TmrA_like"/>
    <property type="match status" value="1"/>
</dbReference>
<keyword evidence="8 9" id="KW-0472">Membrane</keyword>
<dbReference type="AlphaFoldDB" id="A5GDH6"/>
<reference evidence="12 13" key="1">
    <citation type="submission" date="2007-05" db="EMBL/GenBank/DDBJ databases">
        <title>Complete sequence of Geobacter uraniireducens Rf4.</title>
        <authorList>
            <consortium name="US DOE Joint Genome Institute"/>
            <person name="Copeland A."/>
            <person name="Lucas S."/>
            <person name="Lapidus A."/>
            <person name="Barry K."/>
            <person name="Detter J.C."/>
            <person name="Glavina del Rio T."/>
            <person name="Hammon N."/>
            <person name="Israni S."/>
            <person name="Dalin E."/>
            <person name="Tice H."/>
            <person name="Pitluck S."/>
            <person name="Chertkov O."/>
            <person name="Brettin T."/>
            <person name="Bruce D."/>
            <person name="Han C."/>
            <person name="Schmutz J."/>
            <person name="Larimer F."/>
            <person name="Land M."/>
            <person name="Hauser L."/>
            <person name="Kyrpides N."/>
            <person name="Mikhailova N."/>
            <person name="Shelobolina E."/>
            <person name="Aklujkar M."/>
            <person name="Lovley D."/>
            <person name="Richardson P."/>
        </authorList>
    </citation>
    <scope>NUCLEOTIDE SEQUENCE [LARGE SCALE GENOMIC DNA]</scope>
    <source>
        <strain evidence="13">ATCC BAA-1134 / JCM 13001 / Rf4</strain>
    </source>
</reference>
<dbReference type="EMBL" id="CP000698">
    <property type="protein sequence ID" value="ABQ24376.1"/>
    <property type="molecule type" value="Genomic_DNA"/>
</dbReference>
<keyword evidence="3" id="KW-1003">Cell membrane</keyword>
<dbReference type="Pfam" id="PF00005">
    <property type="entry name" value="ABC_tran"/>
    <property type="match status" value="1"/>
</dbReference>
<protein>
    <submittedName>
        <fullName evidence="12">ABC transporter related protein</fullName>
    </submittedName>
</protein>
<evidence type="ECO:0000256" key="7">
    <source>
        <dbReference type="ARBA" id="ARBA00022989"/>
    </source>
</evidence>
<proteinExistence type="predicted"/>
<evidence type="ECO:0000256" key="5">
    <source>
        <dbReference type="ARBA" id="ARBA00022741"/>
    </source>
</evidence>
<feature type="domain" description="ABC transporter" evidence="10">
    <location>
        <begin position="379"/>
        <end position="612"/>
    </location>
</feature>
<dbReference type="Proteomes" id="UP000006695">
    <property type="component" value="Chromosome"/>
</dbReference>
<feature type="transmembrane region" description="Helical" evidence="9">
    <location>
        <begin position="175"/>
        <end position="193"/>
    </location>
</feature>
<dbReference type="GO" id="GO:0005524">
    <property type="term" value="F:ATP binding"/>
    <property type="evidence" value="ECO:0007669"/>
    <property type="project" value="UniProtKB-KW"/>
</dbReference>
<dbReference type="InterPro" id="IPR027417">
    <property type="entry name" value="P-loop_NTPase"/>
</dbReference>
<dbReference type="Gene3D" id="3.40.50.300">
    <property type="entry name" value="P-loop containing nucleotide triphosphate hydrolases"/>
    <property type="match status" value="1"/>
</dbReference>
<dbReference type="PANTHER" id="PTHR24221:SF587">
    <property type="entry name" value="ABC TRANSPORTER RELATED"/>
    <property type="match status" value="1"/>
</dbReference>
<keyword evidence="4 9" id="KW-0812">Transmembrane</keyword>
<feature type="transmembrane region" description="Helical" evidence="9">
    <location>
        <begin position="76"/>
        <end position="97"/>
    </location>
</feature>
<feature type="transmembrane region" description="Helical" evidence="9">
    <location>
        <begin position="257"/>
        <end position="276"/>
    </location>
</feature>
<sequence length="616" mass="68681">MHFGGIYEDEIVGKAYDRRLMARFIRHVLPYRRLVVGTLLILPLLAAAKLAQPWLLKIAIDNHIVAGRMDGLPLVAAYYLALILAESLLTFVEVYYLQYLGQRVMFDLRIELFSHIQRLSTRFFDRTPVGSLVTRLTSDVEVLGEMFAAGVITVVGDILVLAGIVGIMLWMNLRLSLVTFSVLPFLLWIAFTFRNRMRTAFRQVRARLANLNTFLAENIGGMAVVQLFNRQRAEQEEFRRLNAAYRDANLPVITWDAALYALVEALSAVAVGLIIWYGGGEIVHGSLTFGALVAFIQYIEKFFSPIRDLSAKYSVMQGAMAALERIYRLLDTESSPSPQPSPLGPLFGSTGGEGAIEAPLPLEKGGAEHRVMEPSPPFIEFKDVWFAYQGEEYVLKGFNLRLKRGEKVALVGETGGGKTTVTRLLSRLYDVNLGSITIDGVDIRDLPLDQLRRKIGIVLQDPYLFTGTIAYNIALGDARAGERMAQAVRVVGADRFISRLANGFSEEVRERGVNFSAGERQLISFARAVAFDPEILVLDEATASVDSEAERLIEEGLKGLLSGRTSLVVAHRLSTIQDADRIVVIHRGEKMEEGSHRELLAAKGLYYRLYQLQFKD</sequence>
<dbReference type="Gene3D" id="1.20.1560.10">
    <property type="entry name" value="ABC transporter type 1, transmembrane domain"/>
    <property type="match status" value="1"/>
</dbReference>
<dbReference type="SMART" id="SM00382">
    <property type="entry name" value="AAA"/>
    <property type="match status" value="1"/>
</dbReference>
<dbReference type="GO" id="GO:0005886">
    <property type="term" value="C:plasma membrane"/>
    <property type="evidence" value="ECO:0007669"/>
    <property type="project" value="UniProtKB-SubCell"/>
</dbReference>
<gene>
    <name evidence="12" type="ordered locus">Gura_0160</name>
</gene>
<dbReference type="InterPro" id="IPR036640">
    <property type="entry name" value="ABC1_TM_sf"/>
</dbReference>
<dbReference type="InterPro" id="IPR011527">
    <property type="entry name" value="ABC1_TM_dom"/>
</dbReference>
<evidence type="ECO:0000256" key="8">
    <source>
        <dbReference type="ARBA" id="ARBA00023136"/>
    </source>
</evidence>
<evidence type="ECO:0000259" key="11">
    <source>
        <dbReference type="PROSITE" id="PS50929"/>
    </source>
</evidence>
<dbReference type="InterPro" id="IPR003439">
    <property type="entry name" value="ABC_transporter-like_ATP-bd"/>
</dbReference>
<dbReference type="STRING" id="351605.Gura_0160"/>
<organism evidence="12 13">
    <name type="scientific">Geotalea uraniireducens (strain Rf4)</name>
    <name type="common">Geobacter uraniireducens</name>
    <dbReference type="NCBI Taxonomy" id="351605"/>
    <lineage>
        <taxon>Bacteria</taxon>
        <taxon>Pseudomonadati</taxon>
        <taxon>Thermodesulfobacteriota</taxon>
        <taxon>Desulfuromonadia</taxon>
        <taxon>Geobacterales</taxon>
        <taxon>Geobacteraceae</taxon>
        <taxon>Geotalea</taxon>
    </lineage>
</organism>
<evidence type="ECO:0000256" key="3">
    <source>
        <dbReference type="ARBA" id="ARBA00022475"/>
    </source>
</evidence>
<dbReference type="OrthoDB" id="5480201at2"/>
<evidence type="ECO:0000256" key="4">
    <source>
        <dbReference type="ARBA" id="ARBA00022692"/>
    </source>
</evidence>
<feature type="transmembrane region" description="Helical" evidence="9">
    <location>
        <begin position="34"/>
        <end position="56"/>
    </location>
</feature>
<dbReference type="PROSITE" id="PS50893">
    <property type="entry name" value="ABC_TRANSPORTER_2"/>
    <property type="match status" value="1"/>
</dbReference>
<dbReference type="SUPFAM" id="SSF52540">
    <property type="entry name" value="P-loop containing nucleoside triphosphate hydrolases"/>
    <property type="match status" value="1"/>
</dbReference>
<evidence type="ECO:0000256" key="2">
    <source>
        <dbReference type="ARBA" id="ARBA00022448"/>
    </source>
</evidence>
<dbReference type="GO" id="GO:0016887">
    <property type="term" value="F:ATP hydrolysis activity"/>
    <property type="evidence" value="ECO:0007669"/>
    <property type="project" value="InterPro"/>
</dbReference>
<evidence type="ECO:0000313" key="12">
    <source>
        <dbReference type="EMBL" id="ABQ24376.1"/>
    </source>
</evidence>
<dbReference type="Pfam" id="PF00664">
    <property type="entry name" value="ABC_membrane"/>
    <property type="match status" value="1"/>
</dbReference>
<dbReference type="SUPFAM" id="SSF90123">
    <property type="entry name" value="ABC transporter transmembrane region"/>
    <property type="match status" value="1"/>
</dbReference>
<feature type="domain" description="ABC transmembrane type-1" evidence="11">
    <location>
        <begin position="44"/>
        <end position="318"/>
    </location>
</feature>
<dbReference type="RefSeq" id="WP_011937105.1">
    <property type="nucleotide sequence ID" value="NC_009483.1"/>
</dbReference>
<dbReference type="HOGENOM" id="CLU_000604_84_4_7"/>
<evidence type="ECO:0000256" key="1">
    <source>
        <dbReference type="ARBA" id="ARBA00004651"/>
    </source>
</evidence>
<dbReference type="InterPro" id="IPR039421">
    <property type="entry name" value="Type_1_exporter"/>
</dbReference>
<dbReference type="GO" id="GO:0140359">
    <property type="term" value="F:ABC-type transporter activity"/>
    <property type="evidence" value="ECO:0007669"/>
    <property type="project" value="InterPro"/>
</dbReference>
<evidence type="ECO:0000256" key="9">
    <source>
        <dbReference type="SAM" id="Phobius"/>
    </source>
</evidence>
<dbReference type="KEGG" id="gur:Gura_0160"/>
<dbReference type="FunFam" id="3.40.50.300:FF:000221">
    <property type="entry name" value="Multidrug ABC transporter ATP-binding protein"/>
    <property type="match status" value="1"/>
</dbReference>
<accession>A5GDH6</accession>
<dbReference type="PROSITE" id="PS00211">
    <property type="entry name" value="ABC_TRANSPORTER_1"/>
    <property type="match status" value="1"/>
</dbReference>
<dbReference type="InterPro" id="IPR017871">
    <property type="entry name" value="ABC_transporter-like_CS"/>
</dbReference>
<keyword evidence="2" id="KW-0813">Transport</keyword>